<proteinExistence type="predicted"/>
<dbReference type="Proteomes" id="UP000054047">
    <property type="component" value="Unassembled WGS sequence"/>
</dbReference>
<dbReference type="EMBL" id="KN734538">
    <property type="protein sequence ID" value="KIH57302.1"/>
    <property type="molecule type" value="Genomic_DNA"/>
</dbReference>
<gene>
    <name evidence="1" type="ORF">ANCDUO_12506</name>
</gene>
<protein>
    <submittedName>
        <fullName evidence="1">Uncharacterized protein</fullName>
    </submittedName>
</protein>
<keyword evidence="2" id="KW-1185">Reference proteome</keyword>
<organism evidence="1 2">
    <name type="scientific">Ancylostoma duodenale</name>
    <dbReference type="NCBI Taxonomy" id="51022"/>
    <lineage>
        <taxon>Eukaryota</taxon>
        <taxon>Metazoa</taxon>
        <taxon>Ecdysozoa</taxon>
        <taxon>Nematoda</taxon>
        <taxon>Chromadorea</taxon>
        <taxon>Rhabditida</taxon>
        <taxon>Rhabditina</taxon>
        <taxon>Rhabditomorpha</taxon>
        <taxon>Strongyloidea</taxon>
        <taxon>Ancylostomatidae</taxon>
        <taxon>Ancylostomatinae</taxon>
        <taxon>Ancylostoma</taxon>
    </lineage>
</organism>
<accession>A0A0C2D5B4</accession>
<name>A0A0C2D5B4_9BILA</name>
<reference evidence="1 2" key="1">
    <citation type="submission" date="2013-12" db="EMBL/GenBank/DDBJ databases">
        <title>Draft genome of the parsitic nematode Ancylostoma duodenale.</title>
        <authorList>
            <person name="Mitreva M."/>
        </authorList>
    </citation>
    <scope>NUCLEOTIDE SEQUENCE [LARGE SCALE GENOMIC DNA]</scope>
    <source>
        <strain evidence="1 2">Zhejiang</strain>
    </source>
</reference>
<sequence>MTVAEEVKVLGLNPLARHGLRSKQNITLVSEARMKKPQMDFLYHEVVVVLPLSGNDELVRLLFRIEETVATSEFRVVFEPFVQHAPRNCCFKSIFTVCRCSSKQ</sequence>
<dbReference type="OrthoDB" id="10447663at2759"/>
<evidence type="ECO:0000313" key="2">
    <source>
        <dbReference type="Proteomes" id="UP000054047"/>
    </source>
</evidence>
<evidence type="ECO:0000313" key="1">
    <source>
        <dbReference type="EMBL" id="KIH57302.1"/>
    </source>
</evidence>
<dbReference type="AlphaFoldDB" id="A0A0C2D5B4"/>